<evidence type="ECO:0000256" key="2">
    <source>
        <dbReference type="ARBA" id="ARBA00022971"/>
    </source>
</evidence>
<organism evidence="4 5">
    <name type="scientific">Endobacterium cereale</name>
    <dbReference type="NCBI Taxonomy" id="2663029"/>
    <lineage>
        <taxon>Bacteria</taxon>
        <taxon>Pseudomonadati</taxon>
        <taxon>Pseudomonadota</taxon>
        <taxon>Alphaproteobacteria</taxon>
        <taxon>Hyphomicrobiales</taxon>
        <taxon>Rhizobiaceae</taxon>
        <taxon>Endobacterium</taxon>
    </lineage>
</organism>
<dbReference type="Gene3D" id="3.30.930.30">
    <property type="match status" value="1"/>
</dbReference>
<dbReference type="NCBIfam" id="NF041496">
    <property type="entry name" value="MobQ"/>
    <property type="match status" value="1"/>
</dbReference>
<dbReference type="InterPro" id="IPR005053">
    <property type="entry name" value="MobA_MobL"/>
</dbReference>
<dbReference type="Pfam" id="PF03389">
    <property type="entry name" value="MobA_MobL"/>
    <property type="match status" value="1"/>
</dbReference>
<dbReference type="RefSeq" id="WP_153352855.1">
    <property type="nucleotide sequence ID" value="NZ_WIXI01000029.1"/>
</dbReference>
<dbReference type="AlphaFoldDB" id="A0A6A8A3Y3"/>
<feature type="domain" description="MobA/MobL protein" evidence="3">
    <location>
        <begin position="17"/>
        <end position="230"/>
    </location>
</feature>
<dbReference type="Proteomes" id="UP000435138">
    <property type="component" value="Unassembled WGS sequence"/>
</dbReference>
<evidence type="ECO:0000259" key="3">
    <source>
        <dbReference type="Pfam" id="PF03389"/>
    </source>
</evidence>
<comment type="caution">
    <text evidence="4">The sequence shown here is derived from an EMBL/GenBank/DDBJ whole genome shotgun (WGS) entry which is preliminary data.</text>
</comment>
<evidence type="ECO:0000313" key="5">
    <source>
        <dbReference type="Proteomes" id="UP000435138"/>
    </source>
</evidence>
<comment type="similarity">
    <text evidence="1">Belongs to the MobA/MobL family.</text>
</comment>
<evidence type="ECO:0000256" key="1">
    <source>
        <dbReference type="ARBA" id="ARBA00010873"/>
    </source>
</evidence>
<dbReference type="InterPro" id="IPR014136">
    <property type="entry name" value="TraA_Ti"/>
</dbReference>
<dbReference type="Gene3D" id="2.30.30.940">
    <property type="match status" value="1"/>
</dbReference>
<dbReference type="EMBL" id="WIXI01000029">
    <property type="protein sequence ID" value="MQY45324.1"/>
    <property type="molecule type" value="Genomic_DNA"/>
</dbReference>
<dbReference type="NCBIfam" id="TIGR02768">
    <property type="entry name" value="TraA_Ti"/>
    <property type="match status" value="1"/>
</dbReference>
<evidence type="ECO:0000313" key="4">
    <source>
        <dbReference type="EMBL" id="MQY45324.1"/>
    </source>
</evidence>
<dbReference type="InterPro" id="IPR027417">
    <property type="entry name" value="P-loop_NTPase"/>
</dbReference>
<accession>A0A6A8A3Y3</accession>
<protein>
    <submittedName>
        <fullName evidence="4">Ti-type conjugative transfer relaxase TraA</fullName>
    </submittedName>
</protein>
<sequence>MAIYHCSMKPVARSGGRSAVAAVAYRTASRLLNERDGLVHDFTAKRGVDHCEILAPEGVEAEWAKDRATLWNAVEQAEKRKDARVAREFELALPHELSRERQIALTRAFAQDIADRYGAAVDFAIHRPTGDTDIRNVHAHVMMTTREVTADGLGEKTLIERENKWLLNNNQPTSHMQLRDIRQSWENHTNREMARAGLDIRVDHRSHQERGLEIEPTEHMGVHASQMDRRGLGVSRARNEAAAAKKNAALIREKPEQALTLITGEKSVFDRHDVARTLHRYIDDGQEFQNAFAAVMASPALVELRPEHYGELARYSTKEMVEIEHTMASRASEMGGAQRHGVNVENVAAALGVQDDAIKASVVTSLQQSVNDGRMSEQDRDLQVASAGLSQEQRAAIAHITGPEQIAAVVGFAGAGKSTMLAAARDAWERQGYRVHGAALAGKAAEGLEESSGIASRTLASWDYGWQRDWGELGTQDIFVIDEAGMVSSRQLAMFVGEVQAKGAKLVLVGDHEQLQAIGAGSPFRAIVEQVGAVELSEIRRQKQEWQREASTAFATHRTGDGLAKYAERGDVRFLVDRDAARVDLVVDYLADLDQRPSGSRIALAHRRIDVRAINADIRQALQEKGKLARGEDGQWGLDNKLGSERAYQTNDGERSFAPGDRIVLLENNRDLGVKNGMLGTVLAVEPDAIQMRLDGNGLNRTRDVTLPVKSYQAFDHGYATTIHKSQGATVDRAFVMASATMDRHLTYVAMSRHRDEVRLYAGQDELKDMKALGASLGRSGAKETTLDYTKAFADRRGLLEGIIRSEIDVRLDPTSRQETKASVEKVEPLVPAVTHYAKTIEEVAQAKAITHLDRKMETVRQMAGKVYADPAVVSAVLKSMIIGQGGDIQLLGRATAEMPEQFGPLLGKTGMFGDDGQRKEARHAAIALGAHVGFAVEAWARHLDRERESETWKREKQDVIEVPGLTPRSQRILSELEAKPHEEKNVFLAKIMDAPEGRQALNEAETITSALRQRFGSSDPRDLIRNTERLDQNLVDRIGRIVKVARIADHTHQQELSRRYDLTRRLGKGLTIGR</sequence>
<dbReference type="SUPFAM" id="SSF52540">
    <property type="entry name" value="P-loop containing nucleoside triphosphate hydrolases"/>
    <property type="match status" value="2"/>
</dbReference>
<dbReference type="CDD" id="cd18809">
    <property type="entry name" value="SF1_C_RecD"/>
    <property type="match status" value="1"/>
</dbReference>
<dbReference type="CDD" id="cd17933">
    <property type="entry name" value="DEXSc_RecD-like"/>
    <property type="match status" value="1"/>
</dbReference>
<name>A0A6A8A3Y3_9HYPH</name>
<proteinExistence type="inferred from homology"/>
<keyword evidence="5" id="KW-1185">Reference proteome</keyword>
<gene>
    <name evidence="4" type="primary">traA</name>
    <name evidence="4" type="ORF">GAO09_04495</name>
</gene>
<keyword evidence="2" id="KW-0184">Conjugation</keyword>
<dbReference type="Pfam" id="PF13604">
    <property type="entry name" value="AAA_30"/>
    <property type="match status" value="1"/>
</dbReference>
<dbReference type="Gene3D" id="3.40.50.300">
    <property type="entry name" value="P-loop containing nucleotide triphosphate hydrolases"/>
    <property type="match status" value="2"/>
</dbReference>
<reference evidence="4 5" key="1">
    <citation type="submission" date="2019-11" db="EMBL/GenBank/DDBJ databases">
        <title>Genome analysis of Rhizobacterium cereale a novel genus and species isolated from maize roots in North Spain.</title>
        <authorList>
            <person name="Menendez E."/>
            <person name="Flores-Felix J.D."/>
            <person name="Ramirez-Bahena M.-H."/>
            <person name="Igual J.M."/>
            <person name="Garcia-Fraile P."/>
            <person name="Peix A."/>
            <person name="Velazquez E."/>
        </authorList>
    </citation>
    <scope>NUCLEOTIDE SEQUENCE [LARGE SCALE GENOMIC DNA]</scope>
    <source>
        <strain evidence="4 5">RZME27</strain>
    </source>
</reference>